<dbReference type="PANTHER" id="PTHR35841">
    <property type="entry name" value="PHOSPHONATES-BINDING PERIPLASMIC PROTEIN"/>
    <property type="match status" value="1"/>
</dbReference>
<keyword evidence="2 3" id="KW-0732">Signal</keyword>
<accession>A0A7Z9BP18</accession>
<dbReference type="Gene3D" id="3.40.190.10">
    <property type="entry name" value="Periplasmic binding protein-like II"/>
    <property type="match status" value="2"/>
</dbReference>
<proteinExistence type="inferred from homology"/>
<dbReference type="NCBIfam" id="TIGR01098">
    <property type="entry name" value="3A0109s03R"/>
    <property type="match status" value="1"/>
</dbReference>
<dbReference type="SUPFAM" id="SSF53850">
    <property type="entry name" value="Periplasmic binding protein-like II"/>
    <property type="match status" value="1"/>
</dbReference>
<evidence type="ECO:0000256" key="3">
    <source>
        <dbReference type="SAM" id="SignalP"/>
    </source>
</evidence>
<comment type="similarity">
    <text evidence="1">Belongs to the phosphate/phosphite/phosphonate binding protein family.</text>
</comment>
<dbReference type="CDD" id="cd01071">
    <property type="entry name" value="PBP2_PhnD_like"/>
    <property type="match status" value="1"/>
</dbReference>
<evidence type="ECO:0000313" key="5">
    <source>
        <dbReference type="Proteomes" id="UP000182190"/>
    </source>
</evidence>
<protein>
    <submittedName>
        <fullName evidence="4">Phosphonate ABC transporter, periplasmic phosphonate-binding protein</fullName>
    </submittedName>
</protein>
<evidence type="ECO:0000256" key="1">
    <source>
        <dbReference type="ARBA" id="ARBA00007162"/>
    </source>
</evidence>
<dbReference type="Pfam" id="PF12974">
    <property type="entry name" value="Phosphonate-bd"/>
    <property type="match status" value="1"/>
</dbReference>
<evidence type="ECO:0000256" key="2">
    <source>
        <dbReference type="ARBA" id="ARBA00022729"/>
    </source>
</evidence>
<reference evidence="4" key="1">
    <citation type="submission" date="2019-10" db="EMBL/GenBank/DDBJ databases">
        <authorList>
            <consortium name="Genoscope - CEA"/>
            <person name="William W."/>
        </authorList>
    </citation>
    <scope>NUCLEOTIDE SEQUENCE [LARGE SCALE GENOMIC DNA]</scope>
    <source>
        <strain evidence="4">BBR_PRJEB10994</strain>
    </source>
</reference>
<gene>
    <name evidence="4" type="ORF">PL9631_440050</name>
</gene>
<organism evidence="4 5">
    <name type="scientific">Planktothrix paucivesiculata PCC 9631</name>
    <dbReference type="NCBI Taxonomy" id="671071"/>
    <lineage>
        <taxon>Bacteria</taxon>
        <taxon>Bacillati</taxon>
        <taxon>Cyanobacteriota</taxon>
        <taxon>Cyanophyceae</taxon>
        <taxon>Oscillatoriophycideae</taxon>
        <taxon>Oscillatoriales</taxon>
        <taxon>Microcoleaceae</taxon>
        <taxon>Planktothrix</taxon>
    </lineage>
</organism>
<feature type="chain" id="PRO_5031386081" evidence="3">
    <location>
        <begin position="24"/>
        <end position="312"/>
    </location>
</feature>
<dbReference type="GO" id="GO:0043190">
    <property type="term" value="C:ATP-binding cassette (ABC) transporter complex"/>
    <property type="evidence" value="ECO:0007669"/>
    <property type="project" value="InterPro"/>
</dbReference>
<dbReference type="PANTHER" id="PTHR35841:SF1">
    <property type="entry name" value="PHOSPHONATES-BINDING PERIPLASMIC PROTEIN"/>
    <property type="match status" value="1"/>
</dbReference>
<dbReference type="EMBL" id="CZCS02000184">
    <property type="protein sequence ID" value="VXD19272.1"/>
    <property type="molecule type" value="Genomic_DNA"/>
</dbReference>
<dbReference type="RefSeq" id="WP_083618163.1">
    <property type="nucleotide sequence ID" value="NZ_LR735004.1"/>
</dbReference>
<keyword evidence="5" id="KW-1185">Reference proteome</keyword>
<feature type="signal peptide" evidence="3">
    <location>
        <begin position="1"/>
        <end position="23"/>
    </location>
</feature>
<sequence length="312" mass="34154">MKKSPTNFNVLLTFVLLSSVACTPNFPPSTVSLSNPKSATPAANSPQNILEIAIIPSVSSTQQQDKIQLLEDYLNQELNQTVKIKLTKDYETGVNLLVTGQVEVAYLGPLAYIKAKQRNSDLEPIVAHIEKTTGRPWYTSVMVVNRQAGINTPADIKGKRFSFVSPSSASGFLFPSAEFKRLGITPNQDFSQVQYSGGHDKNIVALAEGKVDAIAVDKSVYIEAVKQNKLPENKYKMIWESDPIPNSPFVISSTLPLELKTKFQRALINAPEGLVAVGGTTATGYTIVQDEDYEPIRKLQAFLLLESPAQNP</sequence>
<dbReference type="PROSITE" id="PS51257">
    <property type="entry name" value="PROKAR_LIPOPROTEIN"/>
    <property type="match status" value="1"/>
</dbReference>
<name>A0A7Z9BP18_9CYAN</name>
<dbReference type="AlphaFoldDB" id="A0A7Z9BP18"/>
<dbReference type="InterPro" id="IPR005770">
    <property type="entry name" value="PhnD"/>
</dbReference>
<dbReference type="Proteomes" id="UP000182190">
    <property type="component" value="Unassembled WGS sequence"/>
</dbReference>
<comment type="caution">
    <text evidence="4">The sequence shown here is derived from an EMBL/GenBank/DDBJ whole genome shotgun (WGS) entry which is preliminary data.</text>
</comment>
<evidence type="ECO:0000313" key="4">
    <source>
        <dbReference type="EMBL" id="VXD19272.1"/>
    </source>
</evidence>
<dbReference type="GO" id="GO:0055085">
    <property type="term" value="P:transmembrane transport"/>
    <property type="evidence" value="ECO:0007669"/>
    <property type="project" value="InterPro"/>
</dbReference>
<dbReference type="OrthoDB" id="9776786at2"/>